<name>A0A4V2UN04_9PROT</name>
<evidence type="ECO:0000313" key="1">
    <source>
        <dbReference type="EMBL" id="TCS59841.1"/>
    </source>
</evidence>
<dbReference type="Proteomes" id="UP000295304">
    <property type="component" value="Unassembled WGS sequence"/>
</dbReference>
<accession>A0A4V2UN04</accession>
<keyword evidence="2" id="KW-1185">Reference proteome</keyword>
<protein>
    <submittedName>
        <fullName evidence="1">Uncharacterized protein</fullName>
    </submittedName>
</protein>
<comment type="caution">
    <text evidence="1">The sequence shown here is derived from an EMBL/GenBank/DDBJ whole genome shotgun (WGS) entry which is preliminary data.</text>
</comment>
<gene>
    <name evidence="1" type="ORF">EDD55_1163</name>
</gene>
<organism evidence="1 2">
    <name type="scientific">Varunaivibrio sulfuroxidans</name>
    <dbReference type="NCBI Taxonomy" id="1773489"/>
    <lineage>
        <taxon>Bacteria</taxon>
        <taxon>Pseudomonadati</taxon>
        <taxon>Pseudomonadota</taxon>
        <taxon>Alphaproteobacteria</taxon>
        <taxon>Rhodospirillales</taxon>
        <taxon>Magnetovibrionaceae</taxon>
        <taxon>Varunaivibrio</taxon>
    </lineage>
</organism>
<sequence length="151" mass="18095">MIQFLRKITKLPRMWRIAFIFEESWDLLAQDKLIDAETLFEKGEHLLGVLPYEYKIMKGTIKFRLKKRDECMELFKNAYIDVSNSNLSESDKLYLKYYMYSVLIIYKKFLHADLDGVEEVTNSSVSLKEVSSCWKRRFPCRDHPDWDKYGV</sequence>
<dbReference type="AlphaFoldDB" id="A0A4V2UN04"/>
<proteinExistence type="predicted"/>
<evidence type="ECO:0000313" key="2">
    <source>
        <dbReference type="Proteomes" id="UP000295304"/>
    </source>
</evidence>
<reference evidence="1 2" key="1">
    <citation type="submission" date="2019-03" db="EMBL/GenBank/DDBJ databases">
        <title>Genomic Encyclopedia of Type Strains, Phase IV (KMG-IV): sequencing the most valuable type-strain genomes for metagenomic binning, comparative biology and taxonomic classification.</title>
        <authorList>
            <person name="Goeker M."/>
        </authorList>
    </citation>
    <scope>NUCLEOTIDE SEQUENCE [LARGE SCALE GENOMIC DNA]</scope>
    <source>
        <strain evidence="1 2">DSM 101688</strain>
    </source>
</reference>
<dbReference type="EMBL" id="SLZW01000016">
    <property type="protein sequence ID" value="TCS59841.1"/>
    <property type="molecule type" value="Genomic_DNA"/>
</dbReference>